<name>A0A9W7CU92_9STRA</name>
<feature type="transmembrane region" description="Helical" evidence="1">
    <location>
        <begin position="122"/>
        <end position="146"/>
    </location>
</feature>
<comment type="caution">
    <text evidence="2">The sequence shown here is derived from an EMBL/GenBank/DDBJ whole genome shotgun (WGS) entry which is preliminary data.</text>
</comment>
<dbReference type="EMBL" id="BSXW01002375">
    <property type="protein sequence ID" value="GMF42120.1"/>
    <property type="molecule type" value="Genomic_DNA"/>
</dbReference>
<sequence length="361" mass="40852">MKPARVHLVSNRELKSISSVDTEAKSNNLPPLVRKNQVAPAKTASPFARSHSTPNLHFWVGFQSAFGAFGLALVLIVFISISWTTWLIVLAIAPNATANYLMDTSELDDGNFWLIVDPDNKLKIASIIGLAIVDVFYLFILFKLVLWRKTEFYDERSSTMKHHGPAIFIRAYFDRIKASWGNIVGIRGNMNISFCLRFITVINLMVETAATQDTRETTWKTLSQSFHQQRVSRWVAVVFVAFGAAVVIFTHKSISDSEAACAPYPECVVHAYKWGTANLCPCRTVVDVFRAPRTFQDWTQPVDVSDKVEVLSRAGMLQNLQLLNRALTRWPEELRKCDDLQYMYVVFDSYKSLTISSNVVL</sequence>
<proteinExistence type="predicted"/>
<gene>
    <name evidence="2" type="ORF">Plil01_001674800</name>
</gene>
<accession>A0A9W7CU92</accession>
<protein>
    <submittedName>
        <fullName evidence="2">Unnamed protein product</fullName>
    </submittedName>
</protein>
<feature type="transmembrane region" description="Helical" evidence="1">
    <location>
        <begin position="231"/>
        <end position="249"/>
    </location>
</feature>
<keyword evidence="1" id="KW-1133">Transmembrane helix</keyword>
<keyword evidence="1" id="KW-0812">Transmembrane</keyword>
<keyword evidence="3" id="KW-1185">Reference proteome</keyword>
<evidence type="ECO:0000313" key="3">
    <source>
        <dbReference type="Proteomes" id="UP001165083"/>
    </source>
</evidence>
<keyword evidence="1" id="KW-0472">Membrane</keyword>
<dbReference type="AlphaFoldDB" id="A0A9W7CU92"/>
<evidence type="ECO:0000256" key="1">
    <source>
        <dbReference type="SAM" id="Phobius"/>
    </source>
</evidence>
<dbReference type="Proteomes" id="UP001165083">
    <property type="component" value="Unassembled WGS sequence"/>
</dbReference>
<organism evidence="2 3">
    <name type="scientific">Phytophthora lilii</name>
    <dbReference type="NCBI Taxonomy" id="2077276"/>
    <lineage>
        <taxon>Eukaryota</taxon>
        <taxon>Sar</taxon>
        <taxon>Stramenopiles</taxon>
        <taxon>Oomycota</taxon>
        <taxon>Peronosporomycetes</taxon>
        <taxon>Peronosporales</taxon>
        <taxon>Peronosporaceae</taxon>
        <taxon>Phytophthora</taxon>
    </lineage>
</organism>
<reference evidence="2" key="1">
    <citation type="submission" date="2023-04" db="EMBL/GenBank/DDBJ databases">
        <title>Phytophthora lilii NBRC 32176.</title>
        <authorList>
            <person name="Ichikawa N."/>
            <person name="Sato H."/>
            <person name="Tonouchi N."/>
        </authorList>
    </citation>
    <scope>NUCLEOTIDE SEQUENCE</scope>
    <source>
        <strain evidence="2">NBRC 32176</strain>
    </source>
</reference>
<evidence type="ECO:0000313" key="2">
    <source>
        <dbReference type="EMBL" id="GMF42120.1"/>
    </source>
</evidence>